<feature type="compositionally biased region" description="Basic and acidic residues" evidence="1">
    <location>
        <begin position="49"/>
        <end position="60"/>
    </location>
</feature>
<dbReference type="PANTHER" id="PTHR31025">
    <property type="entry name" value="SI:CH211-196P9.1-RELATED"/>
    <property type="match status" value="1"/>
</dbReference>
<evidence type="ECO:0000256" key="1">
    <source>
        <dbReference type="SAM" id="MobiDB-lite"/>
    </source>
</evidence>
<dbReference type="AlphaFoldDB" id="A0AA88P1B1"/>
<dbReference type="Proteomes" id="UP001187315">
    <property type="component" value="Unassembled WGS sequence"/>
</dbReference>
<accession>A0AA88P1B1</accession>
<sequence length="236" mass="26965">MTVKLACHFPQKQPTQVHPLNILVSKTWHTTFKVPWDRMPSQIQSAISAEKRPKPAERRQMPQLPPEETKETIETKRQRLQDIYSKEGTAGIEKVEVQNLMETTFCLQREDINSIPALSVDDMQSKWPYLFHQKSICAHFHFLTEIDILHALEMSMEECGKAILGYFQSRPKDKVMKDILSQADSLEIAHLVTKLLLAHFDESESRLMTHADVSVTAADVEKMQNLPASPCLILCG</sequence>
<dbReference type="PANTHER" id="PTHR31025:SF30">
    <property type="entry name" value="SI:DKEY-15H8.17"/>
    <property type="match status" value="1"/>
</dbReference>
<comment type="caution">
    <text evidence="2">The sequence shown here is derived from an EMBL/GenBank/DDBJ whole genome shotgun (WGS) entry which is preliminary data.</text>
</comment>
<proteinExistence type="predicted"/>
<keyword evidence="3" id="KW-1185">Reference proteome</keyword>
<organism evidence="2 3">
    <name type="scientific">Tachysurus vachellii</name>
    <name type="common">Darkbarbel catfish</name>
    <name type="synonym">Pelteobagrus vachellii</name>
    <dbReference type="NCBI Taxonomy" id="175792"/>
    <lineage>
        <taxon>Eukaryota</taxon>
        <taxon>Metazoa</taxon>
        <taxon>Chordata</taxon>
        <taxon>Craniata</taxon>
        <taxon>Vertebrata</taxon>
        <taxon>Euteleostomi</taxon>
        <taxon>Actinopterygii</taxon>
        <taxon>Neopterygii</taxon>
        <taxon>Teleostei</taxon>
        <taxon>Ostariophysi</taxon>
        <taxon>Siluriformes</taxon>
        <taxon>Bagridae</taxon>
        <taxon>Tachysurus</taxon>
    </lineage>
</organism>
<feature type="region of interest" description="Disordered" evidence="1">
    <location>
        <begin position="46"/>
        <end position="75"/>
    </location>
</feature>
<dbReference type="EMBL" id="JAVHJS010000001">
    <property type="protein sequence ID" value="KAK2868135.1"/>
    <property type="molecule type" value="Genomic_DNA"/>
</dbReference>
<gene>
    <name evidence="2" type="ORF">Q7C36_000006</name>
</gene>
<protein>
    <submittedName>
        <fullName evidence="2">Uncharacterized protein</fullName>
    </submittedName>
</protein>
<evidence type="ECO:0000313" key="2">
    <source>
        <dbReference type="EMBL" id="KAK2868135.1"/>
    </source>
</evidence>
<reference evidence="2" key="1">
    <citation type="submission" date="2023-08" db="EMBL/GenBank/DDBJ databases">
        <title>Pelteobagrus vachellii genome.</title>
        <authorList>
            <person name="Liu H."/>
        </authorList>
    </citation>
    <scope>NUCLEOTIDE SEQUENCE</scope>
    <source>
        <strain evidence="2">PRFRI_2022a</strain>
        <tissue evidence="2">Muscle</tissue>
    </source>
</reference>
<name>A0AA88P1B1_TACVA</name>
<evidence type="ECO:0000313" key="3">
    <source>
        <dbReference type="Proteomes" id="UP001187315"/>
    </source>
</evidence>